<organism evidence="2 3">
    <name type="scientific">Rapidithrix thailandica</name>
    <dbReference type="NCBI Taxonomy" id="413964"/>
    <lineage>
        <taxon>Bacteria</taxon>
        <taxon>Pseudomonadati</taxon>
        <taxon>Bacteroidota</taxon>
        <taxon>Cytophagia</taxon>
        <taxon>Cytophagales</taxon>
        <taxon>Flammeovirgaceae</taxon>
        <taxon>Rapidithrix</taxon>
    </lineage>
</organism>
<gene>
    <name evidence="2" type="ORF">AAG747_10495</name>
</gene>
<dbReference type="RefSeq" id="WP_346821117.1">
    <property type="nucleotide sequence ID" value="NZ_JBDKWZ010000005.1"/>
</dbReference>
<dbReference type="EMBL" id="JBDKWZ010000005">
    <property type="protein sequence ID" value="MEN7548338.1"/>
    <property type="molecule type" value="Genomic_DNA"/>
</dbReference>
<dbReference type="PROSITE" id="PS51257">
    <property type="entry name" value="PROKAR_LIPOPROTEIN"/>
    <property type="match status" value="1"/>
</dbReference>
<evidence type="ECO:0000259" key="1">
    <source>
        <dbReference type="Pfam" id="PF04784"/>
    </source>
</evidence>
<protein>
    <submittedName>
        <fullName evidence="2">DUF547 domain-containing protein</fullName>
    </submittedName>
</protein>
<feature type="domain" description="DUF547" evidence="1">
    <location>
        <begin position="77"/>
        <end position="190"/>
    </location>
</feature>
<dbReference type="PANTHER" id="PTHR46361">
    <property type="entry name" value="ELECTRON CARRIER/ PROTEIN DISULFIDE OXIDOREDUCTASE"/>
    <property type="match status" value="1"/>
</dbReference>
<accession>A0AAW9S7E9</accession>
<dbReference type="PANTHER" id="PTHR46361:SF3">
    <property type="entry name" value="ELECTRON CARRIER_ PROTEIN DISULFIDE OXIDOREDUCTASE"/>
    <property type="match status" value="1"/>
</dbReference>
<keyword evidence="3" id="KW-1185">Reference proteome</keyword>
<reference evidence="2 3" key="1">
    <citation type="submission" date="2024-04" db="EMBL/GenBank/DDBJ databases">
        <title>Novel genus in family Flammeovirgaceae.</title>
        <authorList>
            <person name="Nguyen T.H."/>
            <person name="Vuong T.Q."/>
            <person name="Le H."/>
            <person name="Kim S.-G."/>
        </authorList>
    </citation>
    <scope>NUCLEOTIDE SEQUENCE [LARGE SCALE GENOMIC DNA]</scope>
    <source>
        <strain evidence="2 3">JCM 23209</strain>
    </source>
</reference>
<evidence type="ECO:0000313" key="2">
    <source>
        <dbReference type="EMBL" id="MEN7548338.1"/>
    </source>
</evidence>
<dbReference type="Proteomes" id="UP001403385">
    <property type="component" value="Unassembled WGS sequence"/>
</dbReference>
<evidence type="ECO:0000313" key="3">
    <source>
        <dbReference type="Proteomes" id="UP001403385"/>
    </source>
</evidence>
<proteinExistence type="predicted"/>
<sequence>MRWILWMLLAGSLAGCFQVKYSGSDTQPVEHSLWNALLHQHVSPEGKVDYQGFMQDSLRLQRYLTLISSGFPNDKYWSENEQLAYWINAYNAFTIQLILKNYPVQSIKEIGPKLSIPFVNSVFDIEFIRIGDQLLSLNHIEHGILRKRFEEPRIHFAINCASVSCPDLRPEAYTAEQLEEQLHQQAVRFINDPQKNQLSEDQVRLSKIFQWFESDFTRQGSLLQFINRYAQHPVNTATPIRFLNYNWHLNE</sequence>
<comment type="caution">
    <text evidence="2">The sequence shown here is derived from an EMBL/GenBank/DDBJ whole genome shotgun (WGS) entry which is preliminary data.</text>
</comment>
<dbReference type="InterPro" id="IPR006869">
    <property type="entry name" value="DUF547"/>
</dbReference>
<name>A0AAW9S7E9_9BACT</name>
<dbReference type="AlphaFoldDB" id="A0AAW9S7E9"/>
<dbReference type="Pfam" id="PF04784">
    <property type="entry name" value="DUF547"/>
    <property type="match status" value="1"/>
</dbReference>